<organism evidence="2 3">
    <name type="scientific">Microbacterium panaciterrae</name>
    <dbReference type="NCBI Taxonomy" id="985759"/>
    <lineage>
        <taxon>Bacteria</taxon>
        <taxon>Bacillati</taxon>
        <taxon>Actinomycetota</taxon>
        <taxon>Actinomycetes</taxon>
        <taxon>Micrococcales</taxon>
        <taxon>Microbacteriaceae</taxon>
        <taxon>Microbacterium</taxon>
    </lineage>
</organism>
<dbReference type="SUPFAM" id="SSF51735">
    <property type="entry name" value="NAD(P)-binding Rossmann-fold domains"/>
    <property type="match status" value="1"/>
</dbReference>
<dbReference type="PANTHER" id="PTHR40459">
    <property type="entry name" value="CONSERVED HYPOTHETICAL ALANINE AND LEUCINE RICH PROTEIN"/>
    <property type="match status" value="1"/>
</dbReference>
<dbReference type="EMBL" id="BAABGP010000022">
    <property type="protein sequence ID" value="GAA4489377.1"/>
    <property type="molecule type" value="Genomic_DNA"/>
</dbReference>
<dbReference type="SUPFAM" id="SSF48179">
    <property type="entry name" value="6-phosphogluconate dehydrogenase C-terminal domain-like"/>
    <property type="match status" value="1"/>
</dbReference>
<dbReference type="Pfam" id="PF10728">
    <property type="entry name" value="DUF2520"/>
    <property type="match status" value="1"/>
</dbReference>
<name>A0ABP8PPQ2_9MICO</name>
<sequence>MNSTSSSLPGALDRRIAVVGAGRLGVVLARALTEAGLDVSGPLRRNEAIPAVDVAILCVSDGAIHDAAEAALPYARLVGHASGATGLDDVDFSIHPLQTFTGSESPDVFHGIGAAIDGRTDEALAVADGLARALGAHPFRVDDAHRAGYHAAASIASNLLLAVLDAAEQVAGSAGIDPDEARAILAPLVRQTVENWADRGAQTSLTGPIVRGDEATVARQRAAVAADAPEVLSVVDVLMARVREIAAMREKPLST</sequence>
<gene>
    <name evidence="2" type="ORF">GCM10023171_30180</name>
</gene>
<dbReference type="Gene3D" id="1.10.1040.20">
    <property type="entry name" value="ProC-like, C-terminal domain"/>
    <property type="match status" value="1"/>
</dbReference>
<evidence type="ECO:0000259" key="1">
    <source>
        <dbReference type="Pfam" id="PF10728"/>
    </source>
</evidence>
<reference evidence="3" key="1">
    <citation type="journal article" date="2019" name="Int. J. Syst. Evol. Microbiol.">
        <title>The Global Catalogue of Microorganisms (GCM) 10K type strain sequencing project: providing services to taxonomists for standard genome sequencing and annotation.</title>
        <authorList>
            <consortium name="The Broad Institute Genomics Platform"/>
            <consortium name="The Broad Institute Genome Sequencing Center for Infectious Disease"/>
            <person name="Wu L."/>
            <person name="Ma J."/>
        </authorList>
    </citation>
    <scope>NUCLEOTIDE SEQUENCE [LARGE SCALE GENOMIC DNA]</scope>
    <source>
        <strain evidence="3">JCM 17839</strain>
    </source>
</reference>
<dbReference type="Gene3D" id="3.40.50.720">
    <property type="entry name" value="NAD(P)-binding Rossmann-like Domain"/>
    <property type="match status" value="1"/>
</dbReference>
<dbReference type="InterPro" id="IPR018931">
    <property type="entry name" value="DUF2520"/>
</dbReference>
<protein>
    <submittedName>
        <fullName evidence="2">DUF2520 domain-containing protein</fullName>
    </submittedName>
</protein>
<dbReference type="Proteomes" id="UP001500731">
    <property type="component" value="Unassembled WGS sequence"/>
</dbReference>
<dbReference type="InterPro" id="IPR036291">
    <property type="entry name" value="NAD(P)-bd_dom_sf"/>
</dbReference>
<dbReference type="InterPro" id="IPR008927">
    <property type="entry name" value="6-PGluconate_DH-like_C_sf"/>
</dbReference>
<accession>A0ABP8PPQ2</accession>
<dbReference type="PANTHER" id="PTHR40459:SF1">
    <property type="entry name" value="CONSERVED HYPOTHETICAL ALANINE AND LEUCINE RICH PROTEIN"/>
    <property type="match status" value="1"/>
</dbReference>
<keyword evidence="3" id="KW-1185">Reference proteome</keyword>
<dbReference type="InterPro" id="IPR037108">
    <property type="entry name" value="TM1727-like_C_sf"/>
</dbReference>
<evidence type="ECO:0000313" key="3">
    <source>
        <dbReference type="Proteomes" id="UP001500731"/>
    </source>
</evidence>
<proteinExistence type="predicted"/>
<feature type="domain" description="DUF2520" evidence="1">
    <location>
        <begin position="114"/>
        <end position="228"/>
    </location>
</feature>
<comment type="caution">
    <text evidence="2">The sequence shown here is derived from an EMBL/GenBank/DDBJ whole genome shotgun (WGS) entry which is preliminary data.</text>
</comment>
<dbReference type="RefSeq" id="WP_345188227.1">
    <property type="nucleotide sequence ID" value="NZ_BAABGP010000022.1"/>
</dbReference>
<evidence type="ECO:0000313" key="2">
    <source>
        <dbReference type="EMBL" id="GAA4489377.1"/>
    </source>
</evidence>